<name>A0A1G1ZHD7_9BACT</name>
<evidence type="ECO:0000256" key="1">
    <source>
        <dbReference type="SAM" id="Phobius"/>
    </source>
</evidence>
<reference evidence="2 3" key="1">
    <citation type="journal article" date="2016" name="Nat. Commun.">
        <title>Thousands of microbial genomes shed light on interconnected biogeochemical processes in an aquifer system.</title>
        <authorList>
            <person name="Anantharaman K."/>
            <person name="Brown C.T."/>
            <person name="Hug L.A."/>
            <person name="Sharon I."/>
            <person name="Castelle C.J."/>
            <person name="Probst A.J."/>
            <person name="Thomas B.C."/>
            <person name="Singh A."/>
            <person name="Wilkins M.J."/>
            <person name="Karaoz U."/>
            <person name="Brodie E.L."/>
            <person name="Williams K.H."/>
            <person name="Hubbard S.S."/>
            <person name="Banfield J.F."/>
        </authorList>
    </citation>
    <scope>NUCLEOTIDE SEQUENCE [LARGE SCALE GENOMIC DNA]</scope>
</reference>
<evidence type="ECO:0000313" key="3">
    <source>
        <dbReference type="Proteomes" id="UP000177960"/>
    </source>
</evidence>
<feature type="transmembrane region" description="Helical" evidence="1">
    <location>
        <begin position="7"/>
        <end position="26"/>
    </location>
</feature>
<accession>A0A1G1ZHD7</accession>
<dbReference type="STRING" id="1798404.A3B92_04025"/>
<keyword evidence="1" id="KW-0812">Transmembrane</keyword>
<dbReference type="Pfam" id="PF11303">
    <property type="entry name" value="DUF3105"/>
    <property type="match status" value="1"/>
</dbReference>
<gene>
    <name evidence="2" type="ORF">A3B92_04025</name>
</gene>
<keyword evidence="1" id="KW-1133">Transmembrane helix</keyword>
<dbReference type="Proteomes" id="UP000177960">
    <property type="component" value="Unassembled WGS sequence"/>
</dbReference>
<sequence>MKRVFKKIIIWAAVFGFLVLAVRWFINQGPKGPDYSQTIPIQGANHIEVGSAHPVYNSNPPTSGWHYKDPAAIGFYPNGLPDEQLIHNLEHGEIWVSYHSRVPAETVKELEKLAGGFAIVTKREANDKDIAVAAWGRLDKFNIDEVPNYLQRINDFILRYQNQGPEKVRM</sequence>
<organism evidence="2 3">
    <name type="scientific">Candidatus Harrisonbacteria bacterium RIFCSPHIGHO2_02_FULL_42_16</name>
    <dbReference type="NCBI Taxonomy" id="1798404"/>
    <lineage>
        <taxon>Bacteria</taxon>
        <taxon>Candidatus Harrisoniibacteriota</taxon>
    </lineage>
</organism>
<proteinExistence type="predicted"/>
<comment type="caution">
    <text evidence="2">The sequence shown here is derived from an EMBL/GenBank/DDBJ whole genome shotgun (WGS) entry which is preliminary data.</text>
</comment>
<dbReference type="AlphaFoldDB" id="A0A1G1ZHD7"/>
<dbReference type="InterPro" id="IPR021454">
    <property type="entry name" value="DUF3105"/>
</dbReference>
<keyword evidence="1" id="KW-0472">Membrane</keyword>
<evidence type="ECO:0008006" key="4">
    <source>
        <dbReference type="Google" id="ProtNLM"/>
    </source>
</evidence>
<evidence type="ECO:0000313" key="2">
    <source>
        <dbReference type="EMBL" id="OGY63237.1"/>
    </source>
</evidence>
<dbReference type="EMBL" id="MHJG01000025">
    <property type="protein sequence ID" value="OGY63237.1"/>
    <property type="molecule type" value="Genomic_DNA"/>
</dbReference>
<protein>
    <recommendedName>
        <fullName evidence="4">DUF3105 domain-containing protein</fullName>
    </recommendedName>
</protein>